<reference evidence="1" key="1">
    <citation type="submission" date="2019-06" db="EMBL/GenBank/DDBJ databases">
        <authorList>
            <person name="Zheng W."/>
        </authorList>
    </citation>
    <scope>NUCLEOTIDE SEQUENCE</scope>
    <source>
        <strain evidence="1">QDHG01</strain>
    </source>
</reference>
<dbReference type="EMBL" id="RRYP01005525">
    <property type="protein sequence ID" value="TNV81962.1"/>
    <property type="molecule type" value="Genomic_DNA"/>
</dbReference>
<sequence length="644" mass="75032">MQLGKLKSKYLIYDILSYSGVYTEMIELIIGSNLVFRFHLVINLATFRQMVKPLLPSIELSISEELANVKMILNKGISIVGSSLEQDKILRNLYELSKMYGKRLKIDRVCLLEGENYYHQVYGGFDYNPGFATVLSAFLEDGQTFEIIEYTGTNDGQFFDEIKCKNRLERQVKQLIYNLVKREEDDERELTTPKEKLAFQVLHIIIRDVAVISKLPDFFKIFSPQPNGKLIISIDDKDVKTIEFKNMMISLQTLKHSDYSLTVEIGMLNPSIYQAFETAQKPCQSQLKFERFQCIESLQYKSYLDIFKSIWIDEQYINFVRKNHGSYAVVPLEMLTPPQLKFVQNSKVLIAIGDKDFPELQITNQMDDNLHLNEVVKYVTIDLGEKPKNLKGILEFLFRTCSNLEGIEIKESITEETKQSALNEMPKLILRPHVKSLKVYSNCLTETLVNLVSHIGSTLEVYEQQSREIDPFLQEIILMAMQNLKTLSISQYMGIYIKQTNKDRSSLMHQDAFEALSRMQKLERLTLKFNEKVQMESLYIIAKQFFQEYFKTSLKNLKYLEIGDQINLTKELQQEHQNLEEVVYMGSLKNFEEVSTIVRTKKMKDFTLRANYGFEMIQNLAARHPNARFLNTSTSMYKQKNFNE</sequence>
<dbReference type="InterPro" id="IPR032675">
    <property type="entry name" value="LRR_dom_sf"/>
</dbReference>
<dbReference type="AlphaFoldDB" id="A0A8J8T4G2"/>
<dbReference type="Gene3D" id="3.80.10.10">
    <property type="entry name" value="Ribonuclease Inhibitor"/>
    <property type="match status" value="1"/>
</dbReference>
<evidence type="ECO:0000313" key="1">
    <source>
        <dbReference type="EMBL" id="TNV81962.1"/>
    </source>
</evidence>
<accession>A0A8J8T4G2</accession>
<evidence type="ECO:0000313" key="2">
    <source>
        <dbReference type="Proteomes" id="UP000785679"/>
    </source>
</evidence>
<comment type="caution">
    <text evidence="1">The sequence shown here is derived from an EMBL/GenBank/DDBJ whole genome shotgun (WGS) entry which is preliminary data.</text>
</comment>
<gene>
    <name evidence="1" type="ORF">FGO68_gene6293</name>
</gene>
<dbReference type="SUPFAM" id="SSF52047">
    <property type="entry name" value="RNI-like"/>
    <property type="match status" value="1"/>
</dbReference>
<name>A0A8J8T4G2_HALGN</name>
<keyword evidence="2" id="KW-1185">Reference proteome</keyword>
<dbReference type="Proteomes" id="UP000785679">
    <property type="component" value="Unassembled WGS sequence"/>
</dbReference>
<protein>
    <submittedName>
        <fullName evidence="1">Uncharacterized protein</fullName>
    </submittedName>
</protein>
<organism evidence="1 2">
    <name type="scientific">Halteria grandinella</name>
    <dbReference type="NCBI Taxonomy" id="5974"/>
    <lineage>
        <taxon>Eukaryota</taxon>
        <taxon>Sar</taxon>
        <taxon>Alveolata</taxon>
        <taxon>Ciliophora</taxon>
        <taxon>Intramacronucleata</taxon>
        <taxon>Spirotrichea</taxon>
        <taxon>Stichotrichia</taxon>
        <taxon>Sporadotrichida</taxon>
        <taxon>Halteriidae</taxon>
        <taxon>Halteria</taxon>
    </lineage>
</organism>
<proteinExistence type="predicted"/>